<reference evidence="2" key="1">
    <citation type="submission" date="2018-05" db="EMBL/GenBank/DDBJ databases">
        <authorList>
            <person name="Lanie J.A."/>
            <person name="Ng W.-L."/>
            <person name="Kazmierczak K.M."/>
            <person name="Andrzejewski T.M."/>
            <person name="Davidsen T.M."/>
            <person name="Wayne K.J."/>
            <person name="Tettelin H."/>
            <person name="Glass J.I."/>
            <person name="Rusch D."/>
            <person name="Podicherti R."/>
            <person name="Tsui H.-C.T."/>
            <person name="Winkler M.E."/>
        </authorList>
    </citation>
    <scope>NUCLEOTIDE SEQUENCE</scope>
</reference>
<proteinExistence type="predicted"/>
<evidence type="ECO:0000313" key="2">
    <source>
        <dbReference type="EMBL" id="SVB28722.1"/>
    </source>
</evidence>
<gene>
    <name evidence="2" type="ORF">METZ01_LOCUS181576</name>
</gene>
<dbReference type="EMBL" id="UINC01035773">
    <property type="protein sequence ID" value="SVB28722.1"/>
    <property type="molecule type" value="Genomic_DNA"/>
</dbReference>
<protein>
    <submittedName>
        <fullName evidence="2">Uncharacterized protein</fullName>
    </submittedName>
</protein>
<organism evidence="2">
    <name type="scientific">marine metagenome</name>
    <dbReference type="NCBI Taxonomy" id="408172"/>
    <lineage>
        <taxon>unclassified sequences</taxon>
        <taxon>metagenomes</taxon>
        <taxon>ecological metagenomes</taxon>
    </lineage>
</organism>
<keyword evidence="1" id="KW-1133">Transmembrane helix</keyword>
<keyword evidence="1" id="KW-0472">Membrane</keyword>
<feature type="transmembrane region" description="Helical" evidence="1">
    <location>
        <begin position="68"/>
        <end position="89"/>
    </location>
</feature>
<sequence>MNEERTEQQEFWDLVAQDIESGVEAGYRIDERWTTVISESNSDKEQAKHRYLQLRSKMHAEDYLIERVLRVAFLLFGIDFLLHFFRIPFLSP</sequence>
<accession>A0A382CSC4</accession>
<dbReference type="AlphaFoldDB" id="A0A382CSC4"/>
<keyword evidence="1" id="KW-0812">Transmembrane</keyword>
<name>A0A382CSC4_9ZZZZ</name>
<evidence type="ECO:0000256" key="1">
    <source>
        <dbReference type="SAM" id="Phobius"/>
    </source>
</evidence>